<dbReference type="Gene3D" id="3.40.50.720">
    <property type="entry name" value="NAD(P)-binding Rossmann-like Domain"/>
    <property type="match status" value="1"/>
</dbReference>
<evidence type="ECO:0000256" key="1">
    <source>
        <dbReference type="ARBA" id="ARBA00006484"/>
    </source>
</evidence>
<dbReference type="PANTHER" id="PTHR42901:SF1">
    <property type="entry name" value="ALCOHOL DEHYDROGENASE"/>
    <property type="match status" value="1"/>
</dbReference>
<evidence type="ECO:0000256" key="3">
    <source>
        <dbReference type="SAM" id="MobiDB-lite"/>
    </source>
</evidence>
<name>A0ABR4P8D6_9HELO</name>
<dbReference type="SUPFAM" id="SSF51735">
    <property type="entry name" value="NAD(P)-binding Rossmann-fold domains"/>
    <property type="match status" value="1"/>
</dbReference>
<organism evidence="4 5">
    <name type="scientific">Phlyctema vagabunda</name>
    <dbReference type="NCBI Taxonomy" id="108571"/>
    <lineage>
        <taxon>Eukaryota</taxon>
        <taxon>Fungi</taxon>
        <taxon>Dikarya</taxon>
        <taxon>Ascomycota</taxon>
        <taxon>Pezizomycotina</taxon>
        <taxon>Leotiomycetes</taxon>
        <taxon>Helotiales</taxon>
        <taxon>Dermateaceae</taxon>
        <taxon>Phlyctema</taxon>
    </lineage>
</organism>
<keyword evidence="5" id="KW-1185">Reference proteome</keyword>
<evidence type="ECO:0000256" key="2">
    <source>
        <dbReference type="ARBA" id="ARBA00023002"/>
    </source>
</evidence>
<dbReference type="CDD" id="cd05233">
    <property type="entry name" value="SDR_c"/>
    <property type="match status" value="1"/>
</dbReference>
<gene>
    <name evidence="4" type="ORF">PVAG01_08067</name>
</gene>
<sequence length="242" mass="26403">MQPPFPCPTSTWRSDTYPEISPERPELSVKGKTVVITGANEMECCIHRASVTDAEEMKQAAERTGTWDVLIIAAAFLSTPGFIRGSDLDDWWQAFETNVKGTMIVSKAFSLTANASHAALIGITSATNSLPPIMLPTLSAYQSSKLAQAKVLEFVAAENPSMFVASVHPGIVRTLIFDKSGATEKGLPMDTVELAAHFTLWLASPEAAFLKSRLVWANWDVNDLRTIGSVYFESLRKGRPNP</sequence>
<comment type="similarity">
    <text evidence="1">Belongs to the short-chain dehydrogenases/reductases (SDR) family.</text>
</comment>
<evidence type="ECO:0000313" key="4">
    <source>
        <dbReference type="EMBL" id="KAL3419569.1"/>
    </source>
</evidence>
<evidence type="ECO:0000313" key="5">
    <source>
        <dbReference type="Proteomes" id="UP001629113"/>
    </source>
</evidence>
<accession>A0ABR4P8D6</accession>
<dbReference type="InterPro" id="IPR002347">
    <property type="entry name" value="SDR_fam"/>
</dbReference>
<keyword evidence="2" id="KW-0560">Oxidoreductase</keyword>
<dbReference type="Pfam" id="PF00106">
    <property type="entry name" value="adh_short"/>
    <property type="match status" value="1"/>
</dbReference>
<protein>
    <submittedName>
        <fullName evidence="4">Short chain dehydrogenase</fullName>
    </submittedName>
</protein>
<dbReference type="PANTHER" id="PTHR42901">
    <property type="entry name" value="ALCOHOL DEHYDROGENASE"/>
    <property type="match status" value="1"/>
</dbReference>
<feature type="region of interest" description="Disordered" evidence="3">
    <location>
        <begin position="1"/>
        <end position="23"/>
    </location>
</feature>
<dbReference type="Proteomes" id="UP001629113">
    <property type="component" value="Unassembled WGS sequence"/>
</dbReference>
<dbReference type="InterPro" id="IPR036291">
    <property type="entry name" value="NAD(P)-bd_dom_sf"/>
</dbReference>
<reference evidence="4 5" key="1">
    <citation type="submission" date="2024-06" db="EMBL/GenBank/DDBJ databases">
        <title>Complete genome of Phlyctema vagabunda strain 19-DSS-EL-015.</title>
        <authorList>
            <person name="Fiorenzani C."/>
        </authorList>
    </citation>
    <scope>NUCLEOTIDE SEQUENCE [LARGE SCALE GENOMIC DNA]</scope>
    <source>
        <strain evidence="4 5">19-DSS-EL-015</strain>
    </source>
</reference>
<dbReference type="EMBL" id="JBFCZG010000007">
    <property type="protein sequence ID" value="KAL3419569.1"/>
    <property type="molecule type" value="Genomic_DNA"/>
</dbReference>
<comment type="caution">
    <text evidence="4">The sequence shown here is derived from an EMBL/GenBank/DDBJ whole genome shotgun (WGS) entry which is preliminary data.</text>
</comment>
<proteinExistence type="inferred from homology"/>